<protein>
    <recommendedName>
        <fullName evidence="4">Lipoprotein</fullName>
    </recommendedName>
</protein>
<organism evidence="2 3">
    <name type="scientific">Paenibacillus vortex V453</name>
    <dbReference type="NCBI Taxonomy" id="715225"/>
    <lineage>
        <taxon>Bacteria</taxon>
        <taxon>Bacillati</taxon>
        <taxon>Bacillota</taxon>
        <taxon>Bacilli</taxon>
        <taxon>Bacillales</taxon>
        <taxon>Paenibacillaceae</taxon>
        <taxon>Paenibacillus</taxon>
    </lineage>
</organism>
<comment type="caution">
    <text evidence="2">The sequence shown here is derived from an EMBL/GenBank/DDBJ whole genome shotgun (WGS) entry which is preliminary data.</text>
</comment>
<dbReference type="EMBL" id="ADHJ01000009">
    <property type="protein sequence ID" value="EFU43081.1"/>
    <property type="molecule type" value="Genomic_DNA"/>
</dbReference>
<dbReference type="AlphaFoldDB" id="A0A2R9T0D7"/>
<feature type="region of interest" description="Disordered" evidence="1">
    <location>
        <begin position="33"/>
        <end position="92"/>
    </location>
</feature>
<reference evidence="2 3" key="1">
    <citation type="journal article" date="2010" name="BMC Genomics">
        <title>Genome sequence of the pattern forming Paenibacillus vortex bacterium reveals potential for thriving in complex environments.</title>
        <authorList>
            <person name="Sirota-Madi A."/>
            <person name="Olender T."/>
            <person name="Helman Y."/>
            <person name="Ingham C."/>
            <person name="Brainis I."/>
            <person name="Roth D."/>
            <person name="Hagi E."/>
            <person name="Brodsky L."/>
            <person name="Leshkowitz D."/>
            <person name="Galatenko V."/>
            <person name="Nikolaev V."/>
            <person name="Mugasimangalam R.C."/>
            <person name="Bransburg-Zabary S."/>
            <person name="Gutnick D.L."/>
            <person name="Lancet D."/>
            <person name="Ben-Jacob E."/>
        </authorList>
    </citation>
    <scope>NUCLEOTIDE SEQUENCE [LARGE SCALE GENOMIC DNA]</scope>
    <source>
        <strain evidence="2 3">V453</strain>
    </source>
</reference>
<sequence length="367" mass="41110">MNIGKLYKQYGLTLALAVLTILLTVACSKEEPSSVQPTSAASIPNAGKSVREESETSASAKESVRTAFRQEEQVDRQAEQGSEPKGDTNRNPIEAVLRMYEALQADDSESYFQHADIPSVRISPAKLKVLIEEAGKREVRPERFMVFDKEMLDQASRQLLAITYGSQAEIVLEELSQGDHNLWFVTAFTDGLKVVEQSTIYPGAYELGREAAMEELIAVEIRHTAEDRAFLAAKAKMPVLTPVQTVSLLYQAAQAEDQETFYAISGGAEGYFSGHYVQDMVEFTEWMKSFESVQHVRIEPVSKENIAENYRVEFDKRFGSAWQFIVAWGSEGEASYQGTYWIMAPGGDESRYVVRQALTANLESFFR</sequence>
<proteinExistence type="predicted"/>
<evidence type="ECO:0000256" key="1">
    <source>
        <dbReference type="SAM" id="MobiDB-lite"/>
    </source>
</evidence>
<keyword evidence="3" id="KW-1185">Reference proteome</keyword>
<dbReference type="KEGG" id="pvo:PVOR_04943"/>
<name>A0A2R9T0D7_9BACL</name>
<feature type="compositionally biased region" description="Basic and acidic residues" evidence="1">
    <location>
        <begin position="62"/>
        <end position="88"/>
    </location>
</feature>
<dbReference type="PROSITE" id="PS51257">
    <property type="entry name" value="PROKAR_LIPOPROTEIN"/>
    <property type="match status" value="1"/>
</dbReference>
<evidence type="ECO:0000313" key="3">
    <source>
        <dbReference type="Proteomes" id="UP000003094"/>
    </source>
</evidence>
<dbReference type="Proteomes" id="UP000003094">
    <property type="component" value="Unassembled WGS sequence"/>
</dbReference>
<accession>A0A2R9T0D7</accession>
<evidence type="ECO:0000313" key="2">
    <source>
        <dbReference type="EMBL" id="EFU43081.1"/>
    </source>
</evidence>
<evidence type="ECO:0008006" key="4">
    <source>
        <dbReference type="Google" id="ProtNLM"/>
    </source>
</evidence>
<gene>
    <name evidence="2" type="ORF">PVOR_04943</name>
</gene>
<feature type="compositionally biased region" description="Polar residues" evidence="1">
    <location>
        <begin position="33"/>
        <end position="42"/>
    </location>
</feature>